<dbReference type="GO" id="GO:0004160">
    <property type="term" value="F:dihydroxy-acid dehydratase activity"/>
    <property type="evidence" value="ECO:0007669"/>
    <property type="project" value="UniProtKB-UniRule"/>
</dbReference>
<evidence type="ECO:0000256" key="5">
    <source>
        <dbReference type="ARBA" id="ARBA00022723"/>
    </source>
</evidence>
<dbReference type="RefSeq" id="WP_148596738.1">
    <property type="nucleotide sequence ID" value="NZ_CP042997.1"/>
</dbReference>
<dbReference type="GO" id="GO:0000287">
    <property type="term" value="F:magnesium ion binding"/>
    <property type="evidence" value="ECO:0007669"/>
    <property type="project" value="UniProtKB-UniRule"/>
</dbReference>
<comment type="pathway">
    <text evidence="13 15">Amino-acid biosynthesis; L-isoleucine biosynthesis; L-isoleucine from 2-oxobutanoate: step 3/4.</text>
</comment>
<dbReference type="Pfam" id="PF24877">
    <property type="entry name" value="ILV_EDD_C"/>
    <property type="match status" value="1"/>
</dbReference>
<keyword evidence="8 15" id="KW-0411">Iron-sulfur</keyword>
<comment type="subunit">
    <text evidence="15">Homodimer.</text>
</comment>
<keyword evidence="3 15" id="KW-0028">Amino-acid biosynthesis</keyword>
<comment type="catalytic activity">
    <reaction evidence="15">
        <text>(2R,3R)-2,3-dihydroxy-3-methylpentanoate = (S)-3-methyl-2-oxopentanoate + H2O</text>
        <dbReference type="Rhea" id="RHEA:27694"/>
        <dbReference type="ChEBI" id="CHEBI:15377"/>
        <dbReference type="ChEBI" id="CHEBI:35146"/>
        <dbReference type="ChEBI" id="CHEBI:49258"/>
        <dbReference type="EC" id="4.2.1.9"/>
    </reaction>
</comment>
<keyword evidence="10 15" id="KW-0100">Branched-chain amino acid biosynthesis</keyword>
<dbReference type="InterPro" id="IPR020558">
    <property type="entry name" value="DiOHA_6PGluconate_deHydtase_CS"/>
</dbReference>
<dbReference type="Pfam" id="PF00920">
    <property type="entry name" value="ILVD_EDD_N"/>
    <property type="match status" value="1"/>
</dbReference>
<evidence type="ECO:0000256" key="15">
    <source>
        <dbReference type="HAMAP-Rule" id="MF_00012"/>
    </source>
</evidence>
<dbReference type="HAMAP" id="MF_00012">
    <property type="entry name" value="IlvD"/>
    <property type="match status" value="1"/>
</dbReference>
<evidence type="ECO:0000256" key="6">
    <source>
        <dbReference type="ARBA" id="ARBA00022842"/>
    </source>
</evidence>
<evidence type="ECO:0000256" key="14">
    <source>
        <dbReference type="ARBA" id="ARBA00029490"/>
    </source>
</evidence>
<dbReference type="PROSITE" id="PS00887">
    <property type="entry name" value="ILVD_EDD_2"/>
    <property type="match status" value="1"/>
</dbReference>
<dbReference type="GO" id="GO:0009099">
    <property type="term" value="P:L-valine biosynthetic process"/>
    <property type="evidence" value="ECO:0007669"/>
    <property type="project" value="UniProtKB-UniRule"/>
</dbReference>
<feature type="domain" description="Dihydroxy-acid/6-phosphogluconate dehydratase C-terminal" evidence="18">
    <location>
        <begin position="438"/>
        <end position="629"/>
    </location>
</feature>
<dbReference type="PANTHER" id="PTHR43661:SF3">
    <property type="entry name" value="D-XYLONATE DEHYDRATASE YAGF-RELATED"/>
    <property type="match status" value="1"/>
</dbReference>
<protein>
    <recommendedName>
        <fullName evidence="14 15">Dihydroxy-acid dehydratase</fullName>
        <shortName evidence="15">DAD</shortName>
        <ecNumber evidence="14 15">4.2.1.9</ecNumber>
    </recommendedName>
</protein>
<comment type="function">
    <text evidence="15">Functions in the biosynthesis of branched-chain amino acids. Catalyzes the dehydration of (2R,3R)-2,3-dihydroxy-3-methylpentanoate (2,3-dihydroxy-3-methylvalerate) into 2-oxo-3-methylpentanoate (2-oxo-3-methylvalerate) and of (2R)-2,3-dihydroxy-3-methylbutanoate (2,3-dihydroxyisovalerate) into 2-oxo-3-methylbutanoate (2-oxoisovalerate), the penultimate precursor to L-isoleucine and L-valine, respectively.</text>
</comment>
<feature type="binding site" evidence="15">
    <location>
        <position position="78"/>
    </location>
    <ligand>
        <name>Mg(2+)</name>
        <dbReference type="ChEBI" id="CHEBI:18420"/>
    </ligand>
</feature>
<dbReference type="GO" id="GO:0009097">
    <property type="term" value="P:isoleucine biosynthetic process"/>
    <property type="evidence" value="ECO:0007669"/>
    <property type="project" value="UniProtKB-UniRule"/>
</dbReference>
<dbReference type="PANTHER" id="PTHR43661">
    <property type="entry name" value="D-XYLONATE DEHYDRATASE"/>
    <property type="match status" value="1"/>
</dbReference>
<dbReference type="PROSITE" id="PS00886">
    <property type="entry name" value="ILVD_EDD_1"/>
    <property type="match status" value="1"/>
</dbReference>
<reference evidence="19 20" key="1">
    <citation type="submission" date="2019-08" db="EMBL/GenBank/DDBJ databases">
        <title>Deep-cultivation of Planctomycetes and their phenomic and genomic characterization uncovers novel biology.</title>
        <authorList>
            <person name="Wiegand S."/>
            <person name="Jogler M."/>
            <person name="Boedeker C."/>
            <person name="Pinto D."/>
            <person name="Vollmers J."/>
            <person name="Rivas-Marin E."/>
            <person name="Kohn T."/>
            <person name="Peeters S.H."/>
            <person name="Heuer A."/>
            <person name="Rast P."/>
            <person name="Oberbeckmann S."/>
            <person name="Bunk B."/>
            <person name="Jeske O."/>
            <person name="Meyerdierks A."/>
            <person name="Storesund J.E."/>
            <person name="Kallscheuer N."/>
            <person name="Luecker S."/>
            <person name="Lage O.M."/>
            <person name="Pohl T."/>
            <person name="Merkel B.J."/>
            <person name="Hornburger P."/>
            <person name="Mueller R.-W."/>
            <person name="Bruemmer F."/>
            <person name="Labrenz M."/>
            <person name="Spormann A.M."/>
            <person name="Op den Camp H."/>
            <person name="Overmann J."/>
            <person name="Amann R."/>
            <person name="Jetten M.S.M."/>
            <person name="Mascher T."/>
            <person name="Medema M.H."/>
            <person name="Devos D.P."/>
            <person name="Kaster A.-K."/>
            <person name="Ovreas L."/>
            <person name="Rohde M."/>
            <person name="Galperin M.Y."/>
            <person name="Jogler C."/>
        </authorList>
    </citation>
    <scope>NUCLEOTIDE SEQUENCE [LARGE SCALE GENOMIC DNA]</scope>
    <source>
        <strain evidence="19 20">OJF2</strain>
    </source>
</reference>
<dbReference type="EC" id="4.2.1.9" evidence="14 15"/>
<evidence type="ECO:0000259" key="17">
    <source>
        <dbReference type="Pfam" id="PF00920"/>
    </source>
</evidence>
<dbReference type="SUPFAM" id="SSF52016">
    <property type="entry name" value="LeuD/IlvD-like"/>
    <property type="match status" value="1"/>
</dbReference>
<comment type="pathway">
    <text evidence="12 15">Amino-acid biosynthesis; L-valine biosynthesis; L-valine from pyruvate: step 3/4.</text>
</comment>
<keyword evidence="4 15" id="KW-0001">2Fe-2S</keyword>
<evidence type="ECO:0000313" key="19">
    <source>
        <dbReference type="EMBL" id="QEH37136.1"/>
    </source>
</evidence>
<evidence type="ECO:0000256" key="9">
    <source>
        <dbReference type="ARBA" id="ARBA00023239"/>
    </source>
</evidence>
<keyword evidence="5 15" id="KW-0479">Metal-binding</keyword>
<keyword evidence="9 15" id="KW-0456">Lyase</keyword>
<evidence type="ECO:0000256" key="3">
    <source>
        <dbReference type="ARBA" id="ARBA00022605"/>
    </source>
</evidence>
<dbReference type="Proteomes" id="UP000324233">
    <property type="component" value="Chromosome"/>
</dbReference>
<feature type="binding site" evidence="15">
    <location>
        <position position="522"/>
    </location>
    <ligand>
        <name>Mg(2+)</name>
        <dbReference type="ChEBI" id="CHEBI:18420"/>
    </ligand>
</feature>
<comment type="similarity">
    <text evidence="2 15">Belongs to the IlvD/Edd family.</text>
</comment>
<evidence type="ECO:0000256" key="10">
    <source>
        <dbReference type="ARBA" id="ARBA00023304"/>
    </source>
</evidence>
<comment type="catalytic activity">
    <reaction evidence="11">
        <text>(2R)-2,3-dihydroxy-3-methylbutanoate = 3-methyl-2-oxobutanoate + H2O</text>
        <dbReference type="Rhea" id="RHEA:24809"/>
        <dbReference type="ChEBI" id="CHEBI:11851"/>
        <dbReference type="ChEBI" id="CHEBI:15377"/>
        <dbReference type="ChEBI" id="CHEBI:49072"/>
        <dbReference type="EC" id="4.2.1.9"/>
    </reaction>
    <physiologicalReaction direction="left-to-right" evidence="11">
        <dbReference type="Rhea" id="RHEA:24810"/>
    </physiologicalReaction>
</comment>
<dbReference type="InterPro" id="IPR056740">
    <property type="entry name" value="ILV_EDD_C"/>
</dbReference>
<gene>
    <name evidence="19" type="primary">ilvD_1</name>
    <name evidence="15" type="synonym">ilvD</name>
    <name evidence="19" type="ORF">OJF2_57230</name>
</gene>
<evidence type="ECO:0000256" key="16">
    <source>
        <dbReference type="SAM" id="MobiDB-lite"/>
    </source>
</evidence>
<evidence type="ECO:0000256" key="8">
    <source>
        <dbReference type="ARBA" id="ARBA00023014"/>
    </source>
</evidence>
<evidence type="ECO:0000313" key="20">
    <source>
        <dbReference type="Proteomes" id="UP000324233"/>
    </source>
</evidence>
<dbReference type="FunFam" id="3.50.30.80:FF:000001">
    <property type="entry name" value="Dihydroxy-acid dehydratase"/>
    <property type="match status" value="1"/>
</dbReference>
<comment type="cofactor">
    <cofactor evidence="15">
        <name>[2Fe-2S] cluster</name>
        <dbReference type="ChEBI" id="CHEBI:190135"/>
    </cofactor>
    <text evidence="15">Binds 1 [2Fe-2S] cluster per subunit. This cluster acts as a Lewis acid cofactor.</text>
</comment>
<dbReference type="InterPro" id="IPR037237">
    <property type="entry name" value="IlvD/EDD_N"/>
</dbReference>
<evidence type="ECO:0000256" key="11">
    <source>
        <dbReference type="ARBA" id="ARBA00029304"/>
    </source>
</evidence>
<evidence type="ECO:0000256" key="2">
    <source>
        <dbReference type="ARBA" id="ARBA00006486"/>
    </source>
</evidence>
<dbReference type="KEGG" id="agv:OJF2_57230"/>
<name>A0A5B9W979_9BACT</name>
<sequence>MRSDTIKQGDARAAHRSLLRATGVTEQDWKKPFIAVCNSHVDIIPGHVHLQAVGNYVKECVRAAGGVPFLFNTIGVDDGIAMGHRGMKYSLPSRELIADSVETMIEAHMFDGMICIPNCDKIVPGMFMGAMRVNIPTIFVSGGPMEAGKTVGGKTVDLIDAFVAGAQKANGKISEEELLEIEQAACPTCGSCSGMFTANSMNCLAEAIGMALPGNGTILATSADRKELYERAAKRVVEMALEFGRKGEGHGLLPREIATSAAFDNAMVLDMAMGGSTNTVLHILAIAHEAGVPFTLDRIDELSKKTPNICKVSPSSSYHIEDVARAGGIHTILGEVARGRPGLLDLSCRTVTGKTLGENIEEFDVRSGKAVSMARTWAAVRPGGERTTQAWTVPSVSADPRSQSAGLALLEAEGESGSPSSGENGNGGGHGDGFDPYDVIRPVSRAYSETGGLTMLSGNLAPKGAVVKTAGVSKSMYVHSGPAVIFESEEDAYNGIVFGKVKPGDVVIVRNEGPRGGPGMQEMLAPTTAIKAVGLDDKCALVTDGRFSGGSAGASIGHVSPEAAVGGPIGLIRDGDIVEIDIPAGKLSVRLSDEELAARRAEWKPRPSPFKTGWLARYAKMATSADTGAILKWD</sequence>
<evidence type="ECO:0000256" key="12">
    <source>
        <dbReference type="ARBA" id="ARBA00029436"/>
    </source>
</evidence>
<dbReference type="InterPro" id="IPR042096">
    <property type="entry name" value="Dihydro-acid_dehy_C"/>
</dbReference>
<evidence type="ECO:0000259" key="18">
    <source>
        <dbReference type="Pfam" id="PF24877"/>
    </source>
</evidence>
<evidence type="ECO:0000256" key="13">
    <source>
        <dbReference type="ARBA" id="ARBA00029437"/>
    </source>
</evidence>
<feature type="active site" description="Proton acceptor" evidence="15">
    <location>
        <position position="548"/>
    </location>
</feature>
<dbReference type="GO" id="GO:0005829">
    <property type="term" value="C:cytosol"/>
    <property type="evidence" value="ECO:0007669"/>
    <property type="project" value="TreeGrafter"/>
</dbReference>
<comment type="caution">
    <text evidence="15">Lacks conserved residue(s) required for the propagation of feature annotation.</text>
</comment>
<feature type="modified residue" description="N6-carboxylysine" evidence="15">
    <location>
        <position position="121"/>
    </location>
</feature>
<feature type="binding site" description="via carbamate group" evidence="15">
    <location>
        <position position="121"/>
    </location>
    <ligand>
        <name>Mg(2+)</name>
        <dbReference type="ChEBI" id="CHEBI:18420"/>
    </ligand>
</feature>
<evidence type="ECO:0000256" key="4">
    <source>
        <dbReference type="ARBA" id="ARBA00022714"/>
    </source>
</evidence>
<dbReference type="InterPro" id="IPR000581">
    <property type="entry name" value="ILV_EDD_N"/>
</dbReference>
<accession>A0A5B9W979</accession>
<feature type="binding site" evidence="15">
    <location>
        <position position="120"/>
    </location>
    <ligand>
        <name>Mg(2+)</name>
        <dbReference type="ChEBI" id="CHEBI:18420"/>
    </ligand>
</feature>
<feature type="region of interest" description="Disordered" evidence="16">
    <location>
        <begin position="411"/>
        <end position="435"/>
    </location>
</feature>
<proteinExistence type="inferred from homology"/>
<dbReference type="EMBL" id="CP042997">
    <property type="protein sequence ID" value="QEH37136.1"/>
    <property type="molecule type" value="Genomic_DNA"/>
</dbReference>
<organism evidence="19 20">
    <name type="scientific">Aquisphaera giovannonii</name>
    <dbReference type="NCBI Taxonomy" id="406548"/>
    <lineage>
        <taxon>Bacteria</taxon>
        <taxon>Pseudomonadati</taxon>
        <taxon>Planctomycetota</taxon>
        <taxon>Planctomycetia</taxon>
        <taxon>Isosphaerales</taxon>
        <taxon>Isosphaeraceae</taxon>
        <taxon>Aquisphaera</taxon>
    </lineage>
</organism>
<evidence type="ECO:0000256" key="1">
    <source>
        <dbReference type="ARBA" id="ARBA00001946"/>
    </source>
</evidence>
<dbReference type="UniPathway" id="UPA00049">
    <property type="reaction ID" value="UER00061"/>
</dbReference>
<dbReference type="Gene3D" id="3.50.30.80">
    <property type="entry name" value="IlvD/EDD C-terminal domain-like"/>
    <property type="match status" value="1"/>
</dbReference>
<dbReference type="NCBIfam" id="TIGR00110">
    <property type="entry name" value="ilvD"/>
    <property type="match status" value="1"/>
</dbReference>
<dbReference type="AlphaFoldDB" id="A0A5B9W979"/>
<dbReference type="OrthoDB" id="9807077at2"/>
<dbReference type="GO" id="GO:0051537">
    <property type="term" value="F:2 iron, 2 sulfur cluster binding"/>
    <property type="evidence" value="ECO:0007669"/>
    <property type="project" value="UniProtKB-UniRule"/>
</dbReference>
<comment type="cofactor">
    <cofactor evidence="1 15">
        <name>Mg(2+)</name>
        <dbReference type="ChEBI" id="CHEBI:18420"/>
    </cofactor>
</comment>
<dbReference type="InterPro" id="IPR004404">
    <property type="entry name" value="DihydroxyA_deHydtase"/>
</dbReference>
<keyword evidence="20" id="KW-1185">Reference proteome</keyword>
<dbReference type="SUPFAM" id="SSF143975">
    <property type="entry name" value="IlvD/EDD N-terminal domain-like"/>
    <property type="match status" value="1"/>
</dbReference>
<evidence type="ECO:0000256" key="7">
    <source>
        <dbReference type="ARBA" id="ARBA00023004"/>
    </source>
</evidence>
<feature type="domain" description="Dihydroxy-acid/6-phosphogluconate dehydratase N-terminal" evidence="17">
    <location>
        <begin position="31"/>
        <end position="359"/>
    </location>
</feature>
<keyword evidence="7 15" id="KW-0408">Iron</keyword>
<keyword evidence="6 15" id="KW-0460">Magnesium</keyword>
<dbReference type="UniPathway" id="UPA00047">
    <property type="reaction ID" value="UER00057"/>
</dbReference>